<dbReference type="Gene3D" id="3.40.50.1820">
    <property type="entry name" value="alpha/beta hydrolase"/>
    <property type="match status" value="1"/>
</dbReference>
<dbReference type="EMBL" id="WIGM01000814">
    <property type="protein sequence ID" value="KAF6811576.1"/>
    <property type="molecule type" value="Genomic_DNA"/>
</dbReference>
<dbReference type="GO" id="GO:0017171">
    <property type="term" value="F:serine hydrolase activity"/>
    <property type="evidence" value="ECO:0007669"/>
    <property type="project" value="TreeGrafter"/>
</dbReference>
<dbReference type="PANTHER" id="PTHR46331:SF2">
    <property type="entry name" value="VALACYCLOVIR HYDROLASE"/>
    <property type="match status" value="1"/>
</dbReference>
<reference evidence="3" key="1">
    <citation type="journal article" date="2020" name="Phytopathology">
        <title>Genome Sequence Resources of Colletotrichum truncatum, C. plurivorum, C. musicola, and C. sojae: Four Species Pathogenic to Soybean (Glycine max).</title>
        <authorList>
            <person name="Rogerio F."/>
            <person name="Boufleur T.R."/>
            <person name="Ciampi-Guillardi M."/>
            <person name="Sukno S.A."/>
            <person name="Thon M.R."/>
            <person name="Massola Junior N.S."/>
            <person name="Baroncelli R."/>
        </authorList>
    </citation>
    <scope>NUCLEOTIDE SEQUENCE</scope>
    <source>
        <strain evidence="3">LFN0074</strain>
    </source>
</reference>
<keyword evidence="3" id="KW-0378">Hydrolase</keyword>
<comment type="caution">
    <text evidence="3">The sequence shown here is derived from an EMBL/GenBank/DDBJ whole genome shotgun (WGS) entry which is preliminary data.</text>
</comment>
<protein>
    <submittedName>
        <fullName evidence="3">Valacyclovir hydrolase</fullName>
    </submittedName>
</protein>
<dbReference type="InterPro" id="IPR000073">
    <property type="entry name" value="AB_hydrolase_1"/>
</dbReference>
<name>A0A8H6MX86_9PEZI</name>
<gene>
    <name evidence="3" type="ORF">CMUS01_13238</name>
</gene>
<dbReference type="Pfam" id="PF00561">
    <property type="entry name" value="Abhydrolase_1"/>
    <property type="match status" value="1"/>
</dbReference>
<evidence type="ECO:0000259" key="2">
    <source>
        <dbReference type="Pfam" id="PF00561"/>
    </source>
</evidence>
<proteinExistence type="predicted"/>
<dbReference type="Proteomes" id="UP000639643">
    <property type="component" value="Unassembled WGS sequence"/>
</dbReference>
<dbReference type="SUPFAM" id="SSF53474">
    <property type="entry name" value="alpha/beta-Hydrolases"/>
    <property type="match status" value="1"/>
</dbReference>
<evidence type="ECO:0000256" key="1">
    <source>
        <dbReference type="SAM" id="SignalP"/>
    </source>
</evidence>
<feature type="chain" id="PRO_5034584811" evidence="1">
    <location>
        <begin position="17"/>
        <end position="288"/>
    </location>
</feature>
<dbReference type="AlphaFoldDB" id="A0A8H6MX86"/>
<feature type="signal peptide" evidence="1">
    <location>
        <begin position="1"/>
        <end position="16"/>
    </location>
</feature>
<evidence type="ECO:0000313" key="4">
    <source>
        <dbReference type="Proteomes" id="UP000639643"/>
    </source>
</evidence>
<keyword evidence="4" id="KW-1185">Reference proteome</keyword>
<dbReference type="OrthoDB" id="190201at2759"/>
<sequence>MKSFTLLAAAAAAVSGLAIRQTTPVWQTLPATPELPTPITAETTPINGIKMWFQKYNEKAGGVPIVMDHGGLGYSAYFGSVISRLVDAGHYVIAVDRRGHGRSTYNKDDLFTYDQMAADVHALLEGAGVSSYNVVGWSDGGITTLAALIGATTAKPINKAFVFGASARPDQTNATFSDTKVFNDLVARCRTEYATLQPGANFTEFATKVATMEGTLPQFTDAQLAGIDGKKVMIAGAEHEEAVNRDVPAALNKAIPGSKMTILTGVSHFAPMQDPDQFTKAVLDFFKA</sequence>
<feature type="domain" description="AB hydrolase-1" evidence="2">
    <location>
        <begin position="64"/>
        <end position="150"/>
    </location>
</feature>
<organism evidence="3 4">
    <name type="scientific">Colletotrichum musicola</name>
    <dbReference type="NCBI Taxonomy" id="2175873"/>
    <lineage>
        <taxon>Eukaryota</taxon>
        <taxon>Fungi</taxon>
        <taxon>Dikarya</taxon>
        <taxon>Ascomycota</taxon>
        <taxon>Pezizomycotina</taxon>
        <taxon>Sordariomycetes</taxon>
        <taxon>Hypocreomycetidae</taxon>
        <taxon>Glomerellales</taxon>
        <taxon>Glomerellaceae</taxon>
        <taxon>Colletotrichum</taxon>
        <taxon>Colletotrichum orchidearum species complex</taxon>
    </lineage>
</organism>
<evidence type="ECO:0000313" key="3">
    <source>
        <dbReference type="EMBL" id="KAF6811576.1"/>
    </source>
</evidence>
<accession>A0A8H6MX86</accession>
<dbReference type="PANTHER" id="PTHR46331">
    <property type="entry name" value="VALACYCLOVIR HYDROLASE"/>
    <property type="match status" value="1"/>
</dbReference>
<dbReference type="InterPro" id="IPR029058">
    <property type="entry name" value="AB_hydrolase_fold"/>
</dbReference>
<keyword evidence="1" id="KW-0732">Signal</keyword>